<dbReference type="InterPro" id="IPR043128">
    <property type="entry name" value="Rev_trsase/Diguanyl_cyclase"/>
</dbReference>
<keyword evidence="6" id="KW-1185">Reference proteome</keyword>
<dbReference type="SMART" id="SM00267">
    <property type="entry name" value="GGDEF"/>
    <property type="match status" value="1"/>
</dbReference>
<evidence type="ECO:0000259" key="4">
    <source>
        <dbReference type="PROSITE" id="PS50887"/>
    </source>
</evidence>
<dbReference type="RefSeq" id="WP_069958907.1">
    <property type="nucleotide sequence ID" value="NZ_MCGG01000054.1"/>
</dbReference>
<evidence type="ECO:0000313" key="5">
    <source>
        <dbReference type="EMBL" id="OEJ65198.1"/>
    </source>
</evidence>
<keyword evidence="3" id="KW-0812">Transmembrane</keyword>
<dbReference type="FunFam" id="3.30.70.270:FF:000001">
    <property type="entry name" value="Diguanylate cyclase domain protein"/>
    <property type="match status" value="1"/>
</dbReference>
<accession>A0A1E5Q4W8</accession>
<dbReference type="Gene3D" id="3.30.70.270">
    <property type="match status" value="1"/>
</dbReference>
<protein>
    <recommendedName>
        <fullName evidence="1">diguanylate cyclase</fullName>
        <ecNumber evidence="1">2.7.7.65</ecNumber>
    </recommendedName>
</protein>
<dbReference type="InterPro" id="IPR000160">
    <property type="entry name" value="GGDEF_dom"/>
</dbReference>
<proteinExistence type="predicted"/>
<comment type="catalytic activity">
    <reaction evidence="2">
        <text>2 GTP = 3',3'-c-di-GMP + 2 diphosphate</text>
        <dbReference type="Rhea" id="RHEA:24898"/>
        <dbReference type="ChEBI" id="CHEBI:33019"/>
        <dbReference type="ChEBI" id="CHEBI:37565"/>
        <dbReference type="ChEBI" id="CHEBI:58805"/>
        <dbReference type="EC" id="2.7.7.65"/>
    </reaction>
</comment>
<comment type="caution">
    <text evidence="5">The sequence shown here is derived from an EMBL/GenBank/DDBJ whole genome shotgun (WGS) entry which is preliminary data.</text>
</comment>
<dbReference type="AlphaFoldDB" id="A0A1E5Q4W8"/>
<organism evidence="5 6">
    <name type="scientific">Magnetovibrio blakemorei</name>
    <dbReference type="NCBI Taxonomy" id="28181"/>
    <lineage>
        <taxon>Bacteria</taxon>
        <taxon>Pseudomonadati</taxon>
        <taxon>Pseudomonadota</taxon>
        <taxon>Alphaproteobacteria</taxon>
        <taxon>Rhodospirillales</taxon>
        <taxon>Magnetovibrionaceae</taxon>
        <taxon>Magnetovibrio</taxon>
    </lineage>
</organism>
<evidence type="ECO:0000313" key="6">
    <source>
        <dbReference type="Proteomes" id="UP000095347"/>
    </source>
</evidence>
<dbReference type="CDD" id="cd01949">
    <property type="entry name" value="GGDEF"/>
    <property type="match status" value="1"/>
</dbReference>
<sequence length="374" mass="41660">MLGSIYIGFEHLDQTRASWQRDALFREKVRSAFLMREAIRERSFHLTFATTMDDFFARDEQRGLYNAKAVDFLMARDKLIELHMTPPETHAMEALINKIIESRPAIDSAMNLVVEKGNVEEALAPMRVALDGQSGVIDQINSFIAVVEEESLHEAQAATRAISTTQRNMLVLSGCAVALAALIGIMVLVREIRQTQRLRRHRDELASLSTTDALTDLANRRRFDEFLGTEWLRAMRTEMPLSLILMDIDHFKLYNDEYGHAAGDICLQNVSLGMSKVIGRVTDLLARYGGEEFACILPDTPPGAAHDIAEKLRAKVEALNLKHEKSSAADHVTISIGVATIVPSPDSALPQLFAMADANLYRAKEEGRNRVVAG</sequence>
<evidence type="ECO:0000256" key="1">
    <source>
        <dbReference type="ARBA" id="ARBA00012528"/>
    </source>
</evidence>
<dbReference type="PROSITE" id="PS50887">
    <property type="entry name" value="GGDEF"/>
    <property type="match status" value="1"/>
</dbReference>
<keyword evidence="3" id="KW-1133">Transmembrane helix</keyword>
<dbReference type="PANTHER" id="PTHR45138:SF9">
    <property type="entry name" value="DIGUANYLATE CYCLASE DGCM-RELATED"/>
    <property type="match status" value="1"/>
</dbReference>
<feature type="domain" description="GGDEF" evidence="4">
    <location>
        <begin position="239"/>
        <end position="374"/>
    </location>
</feature>
<dbReference type="EC" id="2.7.7.65" evidence="1"/>
<dbReference type="GO" id="GO:0043709">
    <property type="term" value="P:cell adhesion involved in single-species biofilm formation"/>
    <property type="evidence" value="ECO:0007669"/>
    <property type="project" value="TreeGrafter"/>
</dbReference>
<dbReference type="Pfam" id="PF00990">
    <property type="entry name" value="GGDEF"/>
    <property type="match status" value="1"/>
</dbReference>
<dbReference type="InterPro" id="IPR050469">
    <property type="entry name" value="Diguanylate_Cyclase"/>
</dbReference>
<dbReference type="STRING" id="28181.BEN30_15105"/>
<reference evidence="6" key="1">
    <citation type="submission" date="2016-07" db="EMBL/GenBank/DDBJ databases">
        <authorList>
            <person name="Florea S."/>
            <person name="Webb J.S."/>
            <person name="Jaromczyk J."/>
            <person name="Schardl C.L."/>
        </authorList>
    </citation>
    <scope>NUCLEOTIDE SEQUENCE [LARGE SCALE GENOMIC DNA]</scope>
    <source>
        <strain evidence="6">MV-1</strain>
    </source>
</reference>
<evidence type="ECO:0000256" key="3">
    <source>
        <dbReference type="SAM" id="Phobius"/>
    </source>
</evidence>
<dbReference type="OrthoDB" id="9812260at2"/>
<feature type="transmembrane region" description="Helical" evidence="3">
    <location>
        <begin position="169"/>
        <end position="189"/>
    </location>
</feature>
<keyword evidence="3" id="KW-0472">Membrane</keyword>
<dbReference type="InterPro" id="IPR029787">
    <property type="entry name" value="Nucleotide_cyclase"/>
</dbReference>
<dbReference type="SUPFAM" id="SSF55073">
    <property type="entry name" value="Nucleotide cyclase"/>
    <property type="match status" value="1"/>
</dbReference>
<evidence type="ECO:0000256" key="2">
    <source>
        <dbReference type="ARBA" id="ARBA00034247"/>
    </source>
</evidence>
<name>A0A1E5Q4W8_9PROT</name>
<dbReference type="PANTHER" id="PTHR45138">
    <property type="entry name" value="REGULATORY COMPONENTS OF SENSORY TRANSDUCTION SYSTEM"/>
    <property type="match status" value="1"/>
</dbReference>
<dbReference type="GO" id="GO:1902201">
    <property type="term" value="P:negative regulation of bacterial-type flagellum-dependent cell motility"/>
    <property type="evidence" value="ECO:0007669"/>
    <property type="project" value="TreeGrafter"/>
</dbReference>
<dbReference type="EMBL" id="MCGG01000054">
    <property type="protein sequence ID" value="OEJ65198.1"/>
    <property type="molecule type" value="Genomic_DNA"/>
</dbReference>
<dbReference type="GO" id="GO:0005886">
    <property type="term" value="C:plasma membrane"/>
    <property type="evidence" value="ECO:0007669"/>
    <property type="project" value="TreeGrafter"/>
</dbReference>
<dbReference type="Proteomes" id="UP000095347">
    <property type="component" value="Unassembled WGS sequence"/>
</dbReference>
<dbReference type="GO" id="GO:0052621">
    <property type="term" value="F:diguanylate cyclase activity"/>
    <property type="evidence" value="ECO:0007669"/>
    <property type="project" value="UniProtKB-EC"/>
</dbReference>
<gene>
    <name evidence="5" type="ORF">BEN30_15105</name>
</gene>
<dbReference type="NCBIfam" id="TIGR00254">
    <property type="entry name" value="GGDEF"/>
    <property type="match status" value="1"/>
</dbReference>